<keyword evidence="1" id="KW-0472">Membrane</keyword>
<reference evidence="2 3" key="1">
    <citation type="submission" date="2021-05" db="EMBL/GenBank/DDBJ databases">
        <title>Aequorivita echinoideorum JCM 30378 genome.</title>
        <authorList>
            <person name="Zhang H."/>
            <person name="Li C."/>
        </authorList>
    </citation>
    <scope>NUCLEOTIDE SEQUENCE [LARGE SCALE GENOMIC DNA]</scope>
    <source>
        <strain evidence="2 3">JCM30378</strain>
    </source>
</reference>
<sequence>MGQKEDIGKLFESKLSQGKKAPSNMLWEKIDTTLDEQDQRRKRVIVYWLLGSVILVFLTGFFIFNFGMDNSNPQNSQNETEVPLENNISTESEKLEQMDSEKDSLENSSEIIISKRELISSETKFENEEIKAQKNESKSAKYSSEKNAIRKMIDEDFTVSKKYYYYDSKSGKQIVTTSKAGMDSIVAAATKSIDSAQTQNLDVPQ</sequence>
<evidence type="ECO:0000313" key="3">
    <source>
        <dbReference type="Proteomes" id="UP001297092"/>
    </source>
</evidence>
<name>A0ABS5S261_9FLAO</name>
<comment type="caution">
    <text evidence="2">The sequence shown here is derived from an EMBL/GenBank/DDBJ whole genome shotgun (WGS) entry which is preliminary data.</text>
</comment>
<organism evidence="2 3">
    <name type="scientific">Aequorivita echinoideorum</name>
    <dbReference type="NCBI Taxonomy" id="1549647"/>
    <lineage>
        <taxon>Bacteria</taxon>
        <taxon>Pseudomonadati</taxon>
        <taxon>Bacteroidota</taxon>
        <taxon>Flavobacteriia</taxon>
        <taxon>Flavobacteriales</taxon>
        <taxon>Flavobacteriaceae</taxon>
        <taxon>Aequorivita</taxon>
    </lineage>
</organism>
<dbReference type="Proteomes" id="UP001297092">
    <property type="component" value="Unassembled WGS sequence"/>
</dbReference>
<keyword evidence="1" id="KW-0812">Transmembrane</keyword>
<dbReference type="RefSeq" id="WP_214112178.1">
    <property type="nucleotide sequence ID" value="NZ_JAHCTB010000002.1"/>
</dbReference>
<keyword evidence="3" id="KW-1185">Reference proteome</keyword>
<protein>
    <submittedName>
        <fullName evidence="2">Uncharacterized protein</fullName>
    </submittedName>
</protein>
<gene>
    <name evidence="2" type="ORF">KIV10_03785</name>
</gene>
<keyword evidence="1" id="KW-1133">Transmembrane helix</keyword>
<dbReference type="EMBL" id="JAHCTB010000002">
    <property type="protein sequence ID" value="MBT0607294.1"/>
    <property type="molecule type" value="Genomic_DNA"/>
</dbReference>
<evidence type="ECO:0000313" key="2">
    <source>
        <dbReference type="EMBL" id="MBT0607294.1"/>
    </source>
</evidence>
<proteinExistence type="predicted"/>
<accession>A0ABS5S261</accession>
<evidence type="ECO:0000256" key="1">
    <source>
        <dbReference type="SAM" id="Phobius"/>
    </source>
</evidence>
<feature type="transmembrane region" description="Helical" evidence="1">
    <location>
        <begin position="45"/>
        <end position="68"/>
    </location>
</feature>